<reference evidence="1 2" key="1">
    <citation type="submission" date="2020-06" db="EMBL/GenBank/DDBJ databases">
        <title>Transcriptomic and genomic resources for Thalictrum thalictroides and T. hernandezii: Facilitating candidate gene discovery in an emerging model plant lineage.</title>
        <authorList>
            <person name="Arias T."/>
            <person name="Riano-Pachon D.M."/>
            <person name="Di Stilio V.S."/>
        </authorList>
    </citation>
    <scope>NUCLEOTIDE SEQUENCE [LARGE SCALE GENOMIC DNA]</scope>
    <source>
        <strain evidence="2">cv. WT478/WT964</strain>
        <tissue evidence="1">Leaves</tissue>
    </source>
</reference>
<organism evidence="1 2">
    <name type="scientific">Thalictrum thalictroides</name>
    <name type="common">Rue-anemone</name>
    <name type="synonym">Anemone thalictroides</name>
    <dbReference type="NCBI Taxonomy" id="46969"/>
    <lineage>
        <taxon>Eukaryota</taxon>
        <taxon>Viridiplantae</taxon>
        <taxon>Streptophyta</taxon>
        <taxon>Embryophyta</taxon>
        <taxon>Tracheophyta</taxon>
        <taxon>Spermatophyta</taxon>
        <taxon>Magnoliopsida</taxon>
        <taxon>Ranunculales</taxon>
        <taxon>Ranunculaceae</taxon>
        <taxon>Thalictroideae</taxon>
        <taxon>Thalictrum</taxon>
    </lineage>
</organism>
<name>A0A7J6UTG3_THATH</name>
<dbReference type="EMBL" id="JABWDY010043514">
    <property type="protein sequence ID" value="KAF5175857.1"/>
    <property type="molecule type" value="Genomic_DNA"/>
</dbReference>
<evidence type="ECO:0000313" key="2">
    <source>
        <dbReference type="Proteomes" id="UP000554482"/>
    </source>
</evidence>
<comment type="caution">
    <text evidence="1">The sequence shown here is derived from an EMBL/GenBank/DDBJ whole genome shotgun (WGS) entry which is preliminary data.</text>
</comment>
<proteinExistence type="predicted"/>
<dbReference type="Proteomes" id="UP000554482">
    <property type="component" value="Unassembled WGS sequence"/>
</dbReference>
<evidence type="ECO:0000313" key="1">
    <source>
        <dbReference type="EMBL" id="KAF5175857.1"/>
    </source>
</evidence>
<keyword evidence="2" id="KW-1185">Reference proteome</keyword>
<dbReference type="AlphaFoldDB" id="A0A7J6UTG3"/>
<accession>A0A7J6UTG3</accession>
<protein>
    <submittedName>
        <fullName evidence="1">Uncharacterized protein</fullName>
    </submittedName>
</protein>
<gene>
    <name evidence="1" type="ORF">FRX31_034555</name>
</gene>
<sequence>MIEIIISCFVGFPIRLQFLVYLEPSATFIPYGCIYDRFCFVVFSYRFFSPIYCVCKYTESSWLHLAAVTPARSPEYQMLHHFELSRTIGTGSGSNLFMGSRNVVVGQGMLPGGKIGSQETKSFGALGTLL</sequence>